<evidence type="ECO:0000256" key="1">
    <source>
        <dbReference type="SAM" id="Phobius"/>
    </source>
</evidence>
<protein>
    <submittedName>
        <fullName evidence="2">Uncharacterized protein</fullName>
    </submittedName>
</protein>
<sequence length="730" mass="83562">MAFEDEKPECMLPYLHLRLMDKTGRIKYMDFNYTLPVEAVCPITADILPLTKNYIMITYIKLNNGVEGKYGIIINYSNESTINEIYLGNANGFVERSFVPNKGLISIEKPNKEGIATWRLFSLPDITTGEVVERKNGEFHAPNLLSYTLVDSLNFLLTDGGFGFMYILKYDETKESSVIDPNLQYWRVYVSFLRESADSPTIPSLVYQTTQKLNNLTSKSCSVTYNAEGYVCIMTLNNTITNIKKNKSQTEINYYQLRFLSTGALEQLNRISNPTNNTDIDLEILYYGGFLVENIYDAMDFYLLDNSGNYVQSQGYFGPEFFHFNMFTLNNTIVGIKNQSNNKLEFLLKSLPILNNRSTDYYSPVIETTNPAINEVVDPSIKEIIIKYTIPVKLSTANVSIFQQSDDPSKQALLRQTFSGDYKLCTVGSDNYTVHIPIFESTFSQPNSSYYVLVDNNFVISQERDEPLMGIGNKIWMLSTEPLKTVRYSDSVTGLLRLNEEGSLKFLQMNHSVFFKNMIREFSKTIPVAEQRLSTSGRWQYDPTSPKKILLSFNIKEAKDDHAIEPNSQTVFEILRTLIKQKRFTALSSNEYTSLIDESAPLIMTRNYFEEFRLLIIIFTVGLIVLIILYILARRKNPEAKNSVIFETYFIIQDFAVDLVFVLLKVKNTPHLKIPTMIFFILPIVINILFAINIFVSEMATNKSFSNWVKGSTVLEVALNQKYGASIHRI</sequence>
<accession>A0A2P4PP11</accession>
<organism evidence="2 3">
    <name type="scientific">Rhizophagus irregularis (strain DAOM 181602 / DAOM 197198 / MUCL 43194)</name>
    <name type="common">Arbuscular mycorrhizal fungus</name>
    <name type="synonym">Glomus intraradices</name>
    <dbReference type="NCBI Taxonomy" id="747089"/>
    <lineage>
        <taxon>Eukaryota</taxon>
        <taxon>Fungi</taxon>
        <taxon>Fungi incertae sedis</taxon>
        <taxon>Mucoromycota</taxon>
        <taxon>Glomeromycotina</taxon>
        <taxon>Glomeromycetes</taxon>
        <taxon>Glomerales</taxon>
        <taxon>Glomeraceae</taxon>
        <taxon>Rhizophagus</taxon>
    </lineage>
</organism>
<keyword evidence="3" id="KW-1185">Reference proteome</keyword>
<feature type="transmembrane region" description="Helical" evidence="1">
    <location>
        <begin position="612"/>
        <end position="632"/>
    </location>
</feature>
<gene>
    <name evidence="2" type="ORF">GLOIN_2v1481815</name>
</gene>
<reference evidence="2 3" key="1">
    <citation type="journal article" date="2013" name="Proc. Natl. Acad. Sci. U.S.A.">
        <title>Genome of an arbuscular mycorrhizal fungus provides insight into the oldest plant symbiosis.</title>
        <authorList>
            <person name="Tisserant E."/>
            <person name="Malbreil M."/>
            <person name="Kuo A."/>
            <person name="Kohler A."/>
            <person name="Symeonidi A."/>
            <person name="Balestrini R."/>
            <person name="Charron P."/>
            <person name="Duensing N."/>
            <person name="Frei Dit Frey N."/>
            <person name="Gianinazzi-Pearson V."/>
            <person name="Gilbert L.B."/>
            <person name="Handa Y."/>
            <person name="Herr J.R."/>
            <person name="Hijri M."/>
            <person name="Koul R."/>
            <person name="Kawaguchi M."/>
            <person name="Krajinski F."/>
            <person name="Lammers P.J."/>
            <person name="Masclaux F.G."/>
            <person name="Murat C."/>
            <person name="Morin E."/>
            <person name="Ndikumana S."/>
            <person name="Pagni M."/>
            <person name="Petitpierre D."/>
            <person name="Requena N."/>
            <person name="Rosikiewicz P."/>
            <person name="Riley R."/>
            <person name="Saito K."/>
            <person name="San Clemente H."/>
            <person name="Shapiro H."/>
            <person name="van Tuinen D."/>
            <person name="Becard G."/>
            <person name="Bonfante P."/>
            <person name="Paszkowski U."/>
            <person name="Shachar-Hill Y.Y."/>
            <person name="Tuskan G.A."/>
            <person name="Young P.W."/>
            <person name="Sanders I.R."/>
            <person name="Henrissat B."/>
            <person name="Rensing S.A."/>
            <person name="Grigoriev I.V."/>
            <person name="Corradi N."/>
            <person name="Roux C."/>
            <person name="Martin F."/>
        </authorList>
    </citation>
    <scope>NUCLEOTIDE SEQUENCE [LARGE SCALE GENOMIC DNA]</scope>
    <source>
        <strain evidence="2 3">DAOM 197198</strain>
    </source>
</reference>
<keyword evidence="1" id="KW-0472">Membrane</keyword>
<reference evidence="2 3" key="2">
    <citation type="journal article" date="2018" name="New Phytol.">
        <title>High intraspecific genome diversity in the model arbuscular mycorrhizal symbiont Rhizophagus irregularis.</title>
        <authorList>
            <person name="Chen E.C.H."/>
            <person name="Morin E."/>
            <person name="Beaudet D."/>
            <person name="Noel J."/>
            <person name="Yildirir G."/>
            <person name="Ndikumana S."/>
            <person name="Charron P."/>
            <person name="St-Onge C."/>
            <person name="Giorgi J."/>
            <person name="Kruger M."/>
            <person name="Marton T."/>
            <person name="Ropars J."/>
            <person name="Grigoriev I.V."/>
            <person name="Hainaut M."/>
            <person name="Henrissat B."/>
            <person name="Roux C."/>
            <person name="Martin F."/>
            <person name="Corradi N."/>
        </authorList>
    </citation>
    <scope>NUCLEOTIDE SEQUENCE [LARGE SCALE GENOMIC DNA]</scope>
    <source>
        <strain evidence="2 3">DAOM 197198</strain>
    </source>
</reference>
<evidence type="ECO:0000313" key="3">
    <source>
        <dbReference type="Proteomes" id="UP000018888"/>
    </source>
</evidence>
<keyword evidence="1" id="KW-0812">Transmembrane</keyword>
<name>A0A2P4PP11_RHIID</name>
<dbReference type="AlphaFoldDB" id="A0A2P4PP11"/>
<dbReference type="VEuPathDB" id="FungiDB:RhiirFUN_006418"/>
<dbReference type="EMBL" id="AUPC02000177">
    <property type="protein sequence ID" value="POG67134.1"/>
    <property type="molecule type" value="Genomic_DNA"/>
</dbReference>
<keyword evidence="1" id="KW-1133">Transmembrane helix</keyword>
<feature type="transmembrane region" description="Helical" evidence="1">
    <location>
        <begin position="644"/>
        <end position="664"/>
    </location>
</feature>
<dbReference type="Proteomes" id="UP000018888">
    <property type="component" value="Unassembled WGS sequence"/>
</dbReference>
<evidence type="ECO:0000313" key="2">
    <source>
        <dbReference type="EMBL" id="POG67134.1"/>
    </source>
</evidence>
<proteinExistence type="predicted"/>
<comment type="caution">
    <text evidence="2">The sequence shown here is derived from an EMBL/GenBank/DDBJ whole genome shotgun (WGS) entry which is preliminary data.</text>
</comment>
<feature type="transmembrane region" description="Helical" evidence="1">
    <location>
        <begin position="676"/>
        <end position="696"/>
    </location>
</feature>